<evidence type="ECO:0000313" key="5">
    <source>
        <dbReference type="EMBL" id="CDX54301.1"/>
    </source>
</evidence>
<dbReference type="SUPFAM" id="SSF54427">
    <property type="entry name" value="NTF2-like"/>
    <property type="match status" value="1"/>
</dbReference>
<dbReference type="SMART" id="SM00978">
    <property type="entry name" value="Tim44"/>
    <property type="match status" value="1"/>
</dbReference>
<dbReference type="Proteomes" id="UP000046373">
    <property type="component" value="Unassembled WGS sequence"/>
</dbReference>
<sequence length="323" mass="34300">MSKSRTIKVASILMILLMALGTVSIGPAEARMGGSFGSRGSRTYQAPAPTRTAPYTAPVTRSMTPQTTQSIPSSQSFPGSARPGFWRGFGGGFVGGLVGGLFFQGLFGMMLGHGFGGIGGGLSVIFQLLLIGGLVMLAMRFLNRDNAAPANMRSAGVPFGRQGWGGAPPSYSPSTAGFGSADASGADEIGITDADRDAFERILGEVQAAFTREDHQGLRRLTTPEMVSYLSEELADNATHGLKNEVTNLRLRKGEVAEAWREGSRDYATVAMRWSAIDIMRNRQTGAVEKGDPDNPVEATELWTFTRQAGEPWLLSAIQDATG</sequence>
<organism evidence="4 6">
    <name type="scientific">Mesorhizobium plurifarium</name>
    <dbReference type="NCBI Taxonomy" id="69974"/>
    <lineage>
        <taxon>Bacteria</taxon>
        <taxon>Pseudomonadati</taxon>
        <taxon>Pseudomonadota</taxon>
        <taxon>Alphaproteobacteria</taxon>
        <taxon>Hyphomicrobiales</taxon>
        <taxon>Phyllobacteriaceae</taxon>
        <taxon>Mesorhizobium</taxon>
    </lineage>
</organism>
<accession>A0A090EAL2</accession>
<dbReference type="InterPro" id="IPR032710">
    <property type="entry name" value="NTF2-like_dom_sf"/>
</dbReference>
<evidence type="ECO:0000259" key="3">
    <source>
        <dbReference type="SMART" id="SM00978"/>
    </source>
</evidence>
<evidence type="ECO:0000313" key="6">
    <source>
        <dbReference type="Proteomes" id="UP000046373"/>
    </source>
</evidence>
<feature type="transmembrane region" description="Helical" evidence="2">
    <location>
        <begin position="84"/>
        <end position="103"/>
    </location>
</feature>
<keyword evidence="2" id="KW-0812">Transmembrane</keyword>
<feature type="compositionally biased region" description="Low complexity" evidence="1">
    <location>
        <begin position="38"/>
        <end position="77"/>
    </location>
</feature>
<evidence type="ECO:0000313" key="7">
    <source>
        <dbReference type="Proteomes" id="UP000182888"/>
    </source>
</evidence>
<dbReference type="AlphaFoldDB" id="A0A090EAL2"/>
<feature type="transmembrane region" description="Helical" evidence="2">
    <location>
        <begin position="115"/>
        <end position="142"/>
    </location>
</feature>
<reference evidence="5" key="1">
    <citation type="submission" date="2014-08" db="EMBL/GenBank/DDBJ databases">
        <title>DNA barcoding of Bradysia (Diptera: Sciaridae) for detection of the immature stages on agricultural crops.</title>
        <authorList>
            <person name="Shin S."/>
            <person name="Jung S."/>
            <person name="Heller K."/>
            <person name="Menzel F."/>
            <person name="Hong T.-K."/>
            <person name="Lee H."/>
            <person name="Lee S."/>
        </authorList>
    </citation>
    <scope>NUCLEOTIDE SEQUENCE</scope>
</reference>
<evidence type="ECO:0000256" key="2">
    <source>
        <dbReference type="SAM" id="Phobius"/>
    </source>
</evidence>
<dbReference type="InterPro" id="IPR007379">
    <property type="entry name" value="Tim44-like_dom"/>
</dbReference>
<dbReference type="Pfam" id="PF04280">
    <property type="entry name" value="Tim44"/>
    <property type="match status" value="1"/>
</dbReference>
<dbReference type="EMBL" id="CCND01000011">
    <property type="protein sequence ID" value="CDX54301.1"/>
    <property type="molecule type" value="Genomic_DNA"/>
</dbReference>
<gene>
    <name evidence="5" type="ORF">MPL1032_190006</name>
    <name evidence="4" type="ORF">MPLDJ20_120049</name>
</gene>
<dbReference type="PANTHER" id="PTHR41542">
    <property type="entry name" value="BLL5807 PROTEIN"/>
    <property type="match status" value="1"/>
</dbReference>
<proteinExistence type="predicted"/>
<keyword evidence="2" id="KW-0472">Membrane</keyword>
<name>A0A090EAL2_MESPL</name>
<feature type="domain" description="Tim44-like" evidence="3">
    <location>
        <begin position="176"/>
        <end position="320"/>
    </location>
</feature>
<dbReference type="GeneID" id="31888144"/>
<protein>
    <submittedName>
        <fullName evidence="4">Import inner membrane translocase subunit Tim44</fullName>
    </submittedName>
</protein>
<dbReference type="EMBL" id="CCNB01000004">
    <property type="protein sequence ID" value="CDX24521.1"/>
    <property type="molecule type" value="Genomic_DNA"/>
</dbReference>
<dbReference type="Proteomes" id="UP000182888">
    <property type="component" value="Unassembled WGS sequence"/>
</dbReference>
<evidence type="ECO:0000256" key="1">
    <source>
        <dbReference type="SAM" id="MobiDB-lite"/>
    </source>
</evidence>
<dbReference type="PANTHER" id="PTHR41542:SF1">
    <property type="entry name" value="BLL5807 PROTEIN"/>
    <property type="match status" value="1"/>
</dbReference>
<feature type="region of interest" description="Disordered" evidence="1">
    <location>
        <begin position="37"/>
        <end position="77"/>
    </location>
</feature>
<reference evidence="7" key="3">
    <citation type="submission" date="2014-08" db="EMBL/GenBank/DDBJ databases">
        <authorList>
            <person name="Edwards T."/>
        </authorList>
    </citation>
    <scope>NUCLEOTIDE SEQUENCE [LARGE SCALE GENOMIC DNA]</scope>
</reference>
<evidence type="ECO:0000313" key="4">
    <source>
        <dbReference type="EMBL" id="CDX24521.1"/>
    </source>
</evidence>
<keyword evidence="2" id="KW-1133">Transmembrane helix</keyword>
<reference evidence="4 6" key="2">
    <citation type="submission" date="2014-08" db="EMBL/GenBank/DDBJ databases">
        <authorList>
            <person name="Moulin Lionel"/>
        </authorList>
    </citation>
    <scope>NUCLEOTIDE SEQUENCE [LARGE SCALE GENOMIC DNA]</scope>
</reference>
<dbReference type="Gene3D" id="3.10.450.240">
    <property type="match status" value="1"/>
</dbReference>